<dbReference type="Gene3D" id="3.40.50.300">
    <property type="entry name" value="P-loop containing nucleotide triphosphate hydrolases"/>
    <property type="match status" value="1"/>
</dbReference>
<dbReference type="RefSeq" id="WP_065822465.1">
    <property type="nucleotide sequence ID" value="NZ_CAWMQZ010000036.1"/>
</dbReference>
<evidence type="ECO:0000256" key="1">
    <source>
        <dbReference type="ARBA" id="ARBA00022448"/>
    </source>
</evidence>
<evidence type="ECO:0000256" key="3">
    <source>
        <dbReference type="ARBA" id="ARBA00022840"/>
    </source>
</evidence>
<dbReference type="InterPro" id="IPR017871">
    <property type="entry name" value="ABC_transporter-like_CS"/>
</dbReference>
<organism evidence="5 6">
    <name type="scientific">Photorhabdus australis subsp. thailandensis</name>
    <dbReference type="NCBI Taxonomy" id="2805096"/>
    <lineage>
        <taxon>Bacteria</taxon>
        <taxon>Pseudomonadati</taxon>
        <taxon>Pseudomonadota</taxon>
        <taxon>Gammaproteobacteria</taxon>
        <taxon>Enterobacterales</taxon>
        <taxon>Morganellaceae</taxon>
        <taxon>Photorhabdus</taxon>
    </lineage>
</organism>
<evidence type="ECO:0000256" key="2">
    <source>
        <dbReference type="ARBA" id="ARBA00022741"/>
    </source>
</evidence>
<accession>A0A1C0U6I2</accession>
<feature type="domain" description="ABC transporter" evidence="4">
    <location>
        <begin position="4"/>
        <end position="257"/>
    </location>
</feature>
<dbReference type="PROSITE" id="PS00211">
    <property type="entry name" value="ABC_TRANSPORTER_1"/>
    <property type="match status" value="1"/>
</dbReference>
<dbReference type="EMBL" id="LOMY01000036">
    <property type="protein sequence ID" value="OCQ53511.1"/>
    <property type="molecule type" value="Genomic_DNA"/>
</dbReference>
<dbReference type="PANTHER" id="PTHR42711:SF4">
    <property type="entry name" value="ABC TRANSPORTER RELATED"/>
    <property type="match status" value="1"/>
</dbReference>
<gene>
    <name evidence="5" type="primary">ybhF_1</name>
    <name evidence="5" type="ORF">Ppb6_01131</name>
</gene>
<dbReference type="InterPro" id="IPR050763">
    <property type="entry name" value="ABC_transporter_ATP-binding"/>
</dbReference>
<dbReference type="Proteomes" id="UP000093476">
    <property type="component" value="Unassembled WGS sequence"/>
</dbReference>
<dbReference type="PANTHER" id="PTHR42711">
    <property type="entry name" value="ABC TRANSPORTER ATP-BINDING PROTEIN"/>
    <property type="match status" value="1"/>
</dbReference>
<name>A0A1C0U6I2_9GAMM</name>
<keyword evidence="6" id="KW-1185">Reference proteome</keyword>
<keyword evidence="2" id="KW-0547">Nucleotide-binding</keyword>
<dbReference type="STRING" id="286156.Ppb6_01131"/>
<dbReference type="GO" id="GO:0016887">
    <property type="term" value="F:ATP hydrolysis activity"/>
    <property type="evidence" value="ECO:0007669"/>
    <property type="project" value="InterPro"/>
</dbReference>
<dbReference type="InterPro" id="IPR027417">
    <property type="entry name" value="P-loop_NTPase"/>
</dbReference>
<dbReference type="SUPFAM" id="SSF52540">
    <property type="entry name" value="P-loop containing nucleoside triphosphate hydrolases"/>
    <property type="match status" value="1"/>
</dbReference>
<protein>
    <submittedName>
        <fullName evidence="5">Putative ABC transporter ATP-binding protein YbhF</fullName>
    </submittedName>
</protein>
<keyword evidence="1" id="KW-0813">Transport</keyword>
<dbReference type="GO" id="GO:0005524">
    <property type="term" value="F:ATP binding"/>
    <property type="evidence" value="ECO:0007669"/>
    <property type="project" value="UniProtKB-KW"/>
</dbReference>
<dbReference type="AlphaFoldDB" id="A0A1C0U6I2"/>
<proteinExistence type="predicted"/>
<evidence type="ECO:0000313" key="5">
    <source>
        <dbReference type="EMBL" id="OCQ53511.1"/>
    </source>
</evidence>
<dbReference type="InterPro" id="IPR003593">
    <property type="entry name" value="AAA+_ATPase"/>
</dbReference>
<comment type="caution">
    <text evidence="5">The sequence shown here is derived from an EMBL/GenBank/DDBJ whole genome shotgun (WGS) entry which is preliminary data.</text>
</comment>
<dbReference type="PROSITE" id="PS50893">
    <property type="entry name" value="ABC_TRANSPORTER_2"/>
    <property type="match status" value="1"/>
</dbReference>
<evidence type="ECO:0000313" key="6">
    <source>
        <dbReference type="Proteomes" id="UP000093476"/>
    </source>
</evidence>
<keyword evidence="3 5" id="KW-0067">ATP-binding</keyword>
<evidence type="ECO:0000259" key="4">
    <source>
        <dbReference type="PROSITE" id="PS50893"/>
    </source>
</evidence>
<dbReference type="Pfam" id="PF00005">
    <property type="entry name" value="ABC_tran"/>
    <property type="match status" value="1"/>
</dbReference>
<dbReference type="PATRIC" id="fig|286156.4.peg.1291"/>
<dbReference type="SMART" id="SM00382">
    <property type="entry name" value="AAA"/>
    <property type="match status" value="1"/>
</dbReference>
<dbReference type="InterPro" id="IPR003439">
    <property type="entry name" value="ABC_transporter-like_ATP-bd"/>
</dbReference>
<reference evidence="5 6" key="1">
    <citation type="submission" date="2015-12" db="EMBL/GenBank/DDBJ databases">
        <title>Genome comparisons provide insights into the role of secondary metabolites in the pathogenic phase of the Photorhabdus life cycle.</title>
        <authorList>
            <person name="Tobias N.J."/>
            <person name="Mishra B."/>
            <person name="Gupta D.K."/>
            <person name="Thines M."/>
            <person name="Stinear T.P."/>
            <person name="Bode H.B."/>
        </authorList>
    </citation>
    <scope>NUCLEOTIDE SEQUENCE [LARGE SCALE GENOMIC DNA]</scope>
    <source>
        <strain evidence="5 6">PB68.1</strain>
    </source>
</reference>
<sequence length="325" mass="37378">MPIIDVKNLTKVYKYHEKEPGFIGSIKSLINRKYEYNSAVNNISLKIKKGEFVGLIGLNGAGKTTTLKMLSGLLTPTSGTATVWKEIPWERSLEYRKKISMVMGNKIQLIWDLPPMDYFGLIKDIYNISTDDFHNRVNKLSELLDVTDLLKVQTRKLSLGERMKMELIGATLHNPEILFMDEPTIGLDIFAQKNIRSFLREYNNTYQATILLTSHYLEDIKELCDRLIILHQGVIIYDGKTIDIINAFSRYKYIKMKLKSAVTNGELELFGEITNQDDLEVTLRIDRERVPQTVANILEKFLVEDLNVEELSMGDIISKVYSKEE</sequence>